<sequence length="57" mass="6723">MLRVSEMVFIAESLPIARNERQKAHLEFYNLREEIFEALYGEKMISTTSRWRSSGSL</sequence>
<name>A0A0N7JCU2_9CREN</name>
<dbReference type="PATRIC" id="fig|1273541.4.peg.307"/>
<dbReference type="Proteomes" id="UP000058613">
    <property type="component" value="Chromosome"/>
</dbReference>
<proteinExistence type="predicted"/>
<dbReference type="STRING" id="1273541.Pyrde_0295"/>
<reference evidence="1 2" key="1">
    <citation type="submission" date="2015-10" db="EMBL/GenBank/DDBJ databases">
        <title>Complete genome sequence of hyperthermophilic archaeon Pyrodictium delaneyi Su06.</title>
        <authorList>
            <person name="Jung J.-H."/>
            <person name="Lin J."/>
            <person name="Holden J.F."/>
            <person name="Park C.-S."/>
        </authorList>
    </citation>
    <scope>NUCLEOTIDE SEQUENCE [LARGE SCALE GENOMIC DNA]</scope>
    <source>
        <strain evidence="1 2">Su06</strain>
    </source>
</reference>
<protein>
    <submittedName>
        <fullName evidence="1">Uncharacterized protein</fullName>
    </submittedName>
</protein>
<dbReference type="KEGG" id="pdl:Pyrde_0295"/>
<gene>
    <name evidence="1" type="ORF">Pyrde_0295</name>
</gene>
<accession>A0A0N7JCU2</accession>
<organism evidence="1 2">
    <name type="scientific">Pyrodictium delaneyi</name>
    <dbReference type="NCBI Taxonomy" id="1273541"/>
    <lineage>
        <taxon>Archaea</taxon>
        <taxon>Thermoproteota</taxon>
        <taxon>Thermoprotei</taxon>
        <taxon>Desulfurococcales</taxon>
        <taxon>Pyrodictiaceae</taxon>
        <taxon>Pyrodictium</taxon>
    </lineage>
</organism>
<evidence type="ECO:0000313" key="2">
    <source>
        <dbReference type="Proteomes" id="UP000058613"/>
    </source>
</evidence>
<dbReference type="AlphaFoldDB" id="A0A0N7JCU2"/>
<dbReference type="EMBL" id="CP013011">
    <property type="protein sequence ID" value="ALL00345.1"/>
    <property type="molecule type" value="Genomic_DNA"/>
</dbReference>
<evidence type="ECO:0000313" key="1">
    <source>
        <dbReference type="EMBL" id="ALL00345.1"/>
    </source>
</evidence>